<evidence type="ECO:0000256" key="6">
    <source>
        <dbReference type="ARBA" id="ARBA00023136"/>
    </source>
</evidence>
<feature type="transmembrane region" description="Helical" evidence="7">
    <location>
        <begin position="362"/>
        <end position="382"/>
    </location>
</feature>
<keyword evidence="6 7" id="KW-0472">Membrane</keyword>
<evidence type="ECO:0000256" key="1">
    <source>
        <dbReference type="ARBA" id="ARBA00004651"/>
    </source>
</evidence>
<dbReference type="AlphaFoldDB" id="A0A849SIT8"/>
<feature type="transmembrane region" description="Helical" evidence="7">
    <location>
        <begin position="889"/>
        <end position="909"/>
    </location>
</feature>
<keyword evidence="3" id="KW-1003">Cell membrane</keyword>
<evidence type="ECO:0000313" key="9">
    <source>
        <dbReference type="Proteomes" id="UP000580839"/>
    </source>
</evidence>
<comment type="caution">
    <text evidence="8">The sequence shown here is derived from an EMBL/GenBank/DDBJ whole genome shotgun (WGS) entry which is preliminary data.</text>
</comment>
<keyword evidence="5 7" id="KW-1133">Transmembrane helix</keyword>
<sequence>MLNSIIAGSLKHRVLVLAASAILLIIGMFVIPGIPVDIFPDLTAPSVTVLTETRGMAPEEVELLVTFPLESALNGASGVRRVRSVSAAGISVIWVEFQWGQDVYRARQVVAERVQGVALPATVSAPELGPVSSIMGEITFIALTSSDPQLGSLELRRIAETTVRRSLLSVPGISQVKPIGGDLREFQVEVDPQRLAQLGVSLDQVADALNDATRDPAAGFHVDQGQEYLVRGLGRARGSEDLASAVIDSRGGTPITVGSVATVRVGPEPKRGTASYGTRPAVILSVQKQPGANTLALTREIDGALERLAPTLPAGVTIEKENFRQADFIEIAIHNVTAALRDGALLVVAVLFLFLGNVRTTFIMALAIPLSLVAGILVFSAFGITINTMTLGGLTIGIGVLVDDAIIDIENVLRRLRLEHQKPEGTRRNALEVVYGASSEVRGAIFYATLIIALVFVPLFLLPGMEGRLLRPLGLAYITALVASFLVSLTVTPVLCYLMLANSRVVETGEPWLLRKLKALYARSLESAIAHPRRVYAFTLVLLASALAILPFLGRGFLPPFNEGSLTVSVVSAPGITLDESDAIGREVEKALLAFPEVVSTSRRTGRAEKDEHVQGVNASEMEVVLRSGRPKERLLEEMRKSVAALPGAQVSFGQPISHRIDHMISGSKSSLAVKIFGPDLSVLRGLASAAQRVLAEVPGIVDLGNQEQASIPQLLIEFDRAAMARHGVTAASLARTVEASFQGTEVGQITEEGVISRVVARFPAGLRRDREQIASLPVTKPNGSIIPLGEVARVRFDLGPSLIRREDVQRVAMLTANIAGADLAGTVEEVARRIDAEVTLPTGYRLVYGGQFEEAASSVRNLALISVLILVAMYGLLFIAFRRLRHATIVLVNLPLAVIGGVFAISLGGSGLSIAALVGFITLFGIATRNGVLLVSHYQHLMGEEGLPVEEAVRRGSMERLAPVVMTALAAGLALIPLVIAGGKPGNEIQSPMGQVILGGLVTSTFLNMVLVPVLFLRHGERRVSDRGGDGGPAHADANG</sequence>
<keyword evidence="2" id="KW-0813">Transport</keyword>
<feature type="transmembrane region" description="Helical" evidence="7">
    <location>
        <begin position="863"/>
        <end position="882"/>
    </location>
</feature>
<dbReference type="GO" id="GO:0005886">
    <property type="term" value="C:plasma membrane"/>
    <property type="evidence" value="ECO:0007669"/>
    <property type="project" value="UniProtKB-SubCell"/>
</dbReference>
<name>A0A849SIT8_UNCEI</name>
<comment type="subcellular location">
    <subcellularLocation>
        <location evidence="1">Cell membrane</location>
        <topology evidence="1">Multi-pass membrane protein</topology>
    </subcellularLocation>
</comment>
<dbReference type="EMBL" id="JABFRW010000014">
    <property type="protein sequence ID" value="NOT32797.1"/>
    <property type="molecule type" value="Genomic_DNA"/>
</dbReference>
<evidence type="ECO:0000256" key="2">
    <source>
        <dbReference type="ARBA" id="ARBA00022448"/>
    </source>
</evidence>
<dbReference type="Pfam" id="PF00873">
    <property type="entry name" value="ACR_tran"/>
    <property type="match status" value="1"/>
</dbReference>
<proteinExistence type="predicted"/>
<accession>A0A849SIT8</accession>
<dbReference type="SUPFAM" id="SSF82693">
    <property type="entry name" value="Multidrug efflux transporter AcrB pore domain, PN1, PN2, PC1 and PC2 subdomains"/>
    <property type="match status" value="3"/>
</dbReference>
<dbReference type="PANTHER" id="PTHR32063:SF4">
    <property type="entry name" value="SLR6043 PROTEIN"/>
    <property type="match status" value="1"/>
</dbReference>
<dbReference type="PRINTS" id="PR00702">
    <property type="entry name" value="ACRIFLAVINRP"/>
</dbReference>
<evidence type="ECO:0000256" key="7">
    <source>
        <dbReference type="SAM" id="Phobius"/>
    </source>
</evidence>
<dbReference type="InterPro" id="IPR027463">
    <property type="entry name" value="AcrB_DN_DC_subdom"/>
</dbReference>
<protein>
    <submittedName>
        <fullName evidence="8">Efflux RND transporter permease subunit</fullName>
    </submittedName>
</protein>
<feature type="transmembrane region" description="Helical" evidence="7">
    <location>
        <begin position="915"/>
        <end position="936"/>
    </location>
</feature>
<feature type="transmembrane region" description="Helical" evidence="7">
    <location>
        <begin position="474"/>
        <end position="500"/>
    </location>
</feature>
<dbReference type="Gene3D" id="3.30.70.1320">
    <property type="entry name" value="Multidrug efflux transporter AcrB pore domain like"/>
    <property type="match status" value="1"/>
</dbReference>
<feature type="transmembrane region" description="Helical" evidence="7">
    <location>
        <begin position="962"/>
        <end position="982"/>
    </location>
</feature>
<dbReference type="Gene3D" id="3.30.70.1430">
    <property type="entry name" value="Multidrug efflux transporter AcrB pore domain"/>
    <property type="match status" value="2"/>
</dbReference>
<evidence type="ECO:0000256" key="4">
    <source>
        <dbReference type="ARBA" id="ARBA00022692"/>
    </source>
</evidence>
<reference evidence="8 9" key="1">
    <citation type="submission" date="2020-04" db="EMBL/GenBank/DDBJ databases">
        <title>Metagenomic profiling of ammonia- and methane-oxidizing microorganisms in a Dutch drinking water treatment plant.</title>
        <authorList>
            <person name="Poghosyan L."/>
            <person name="Leucker S."/>
        </authorList>
    </citation>
    <scope>NUCLEOTIDE SEQUENCE [LARGE SCALE GENOMIC DNA]</scope>
    <source>
        <strain evidence="8">S-RSF-IL-03</strain>
    </source>
</reference>
<evidence type="ECO:0000256" key="5">
    <source>
        <dbReference type="ARBA" id="ARBA00022989"/>
    </source>
</evidence>
<dbReference type="SUPFAM" id="SSF82866">
    <property type="entry name" value="Multidrug efflux transporter AcrB transmembrane domain"/>
    <property type="match status" value="2"/>
</dbReference>
<evidence type="ECO:0000256" key="3">
    <source>
        <dbReference type="ARBA" id="ARBA00022475"/>
    </source>
</evidence>
<feature type="transmembrane region" description="Helical" evidence="7">
    <location>
        <begin position="535"/>
        <end position="553"/>
    </location>
</feature>
<dbReference type="NCBIfam" id="TIGR00914">
    <property type="entry name" value="2A0601"/>
    <property type="match status" value="1"/>
</dbReference>
<evidence type="ECO:0000313" key="8">
    <source>
        <dbReference type="EMBL" id="NOT32797.1"/>
    </source>
</evidence>
<dbReference type="GO" id="GO:0008324">
    <property type="term" value="F:monoatomic cation transmembrane transporter activity"/>
    <property type="evidence" value="ECO:0007669"/>
    <property type="project" value="InterPro"/>
</dbReference>
<feature type="transmembrane region" description="Helical" evidence="7">
    <location>
        <begin position="994"/>
        <end position="1018"/>
    </location>
</feature>
<dbReference type="InterPro" id="IPR004763">
    <property type="entry name" value="CusA-like"/>
</dbReference>
<gene>
    <name evidence="8" type="ORF">HOP12_01370</name>
</gene>
<dbReference type="Gene3D" id="3.30.70.1440">
    <property type="entry name" value="Multidrug efflux transporter AcrB pore domain"/>
    <property type="match status" value="1"/>
</dbReference>
<feature type="transmembrane region" description="Helical" evidence="7">
    <location>
        <begin position="12"/>
        <end position="34"/>
    </location>
</feature>
<dbReference type="Proteomes" id="UP000580839">
    <property type="component" value="Unassembled WGS sequence"/>
</dbReference>
<organism evidence="8 9">
    <name type="scientific">Eiseniibacteriota bacterium</name>
    <dbReference type="NCBI Taxonomy" id="2212470"/>
    <lineage>
        <taxon>Bacteria</taxon>
        <taxon>Candidatus Eiseniibacteriota</taxon>
    </lineage>
</organism>
<dbReference type="PANTHER" id="PTHR32063">
    <property type="match status" value="1"/>
</dbReference>
<dbReference type="Gene3D" id="3.30.2090.10">
    <property type="entry name" value="Multidrug efflux transporter AcrB TolC docking domain, DN and DC subdomains"/>
    <property type="match status" value="2"/>
</dbReference>
<dbReference type="InterPro" id="IPR001036">
    <property type="entry name" value="Acrflvin-R"/>
</dbReference>
<feature type="transmembrane region" description="Helical" evidence="7">
    <location>
        <begin position="444"/>
        <end position="462"/>
    </location>
</feature>
<dbReference type="GO" id="GO:0042910">
    <property type="term" value="F:xenobiotic transmembrane transporter activity"/>
    <property type="evidence" value="ECO:0007669"/>
    <property type="project" value="TreeGrafter"/>
</dbReference>
<dbReference type="SUPFAM" id="SSF82714">
    <property type="entry name" value="Multidrug efflux transporter AcrB TolC docking domain, DN and DC subdomains"/>
    <property type="match status" value="2"/>
</dbReference>
<keyword evidence="4 7" id="KW-0812">Transmembrane</keyword>
<dbReference type="Gene3D" id="1.20.1640.10">
    <property type="entry name" value="Multidrug efflux transporter AcrB transmembrane domain"/>
    <property type="match status" value="2"/>
</dbReference>